<dbReference type="PANTHER" id="PTHR43544:SF12">
    <property type="entry name" value="NAD(P)-BINDING ROSSMANN-FOLD SUPERFAMILY PROTEIN"/>
    <property type="match status" value="1"/>
</dbReference>
<reference evidence="1 2" key="1">
    <citation type="submission" date="2020-01" db="EMBL/GenBank/DDBJ databases">
        <authorList>
            <person name="Peng S.Y."/>
            <person name="Li J."/>
            <person name="Wang M."/>
            <person name="Wang L."/>
            <person name="Wang C.Q."/>
            <person name="Wang J.R."/>
        </authorList>
    </citation>
    <scope>NUCLEOTIDE SEQUENCE [LARGE SCALE GENOMIC DNA]</scope>
    <source>
        <strain evidence="1 2">XCT-53</strain>
    </source>
</reference>
<dbReference type="InterPro" id="IPR002347">
    <property type="entry name" value="SDR_fam"/>
</dbReference>
<sequence length="248" mass="25571">MPLDLSGRSPALASFPGGGLAVVIGASGAIGAEIARQTDASGRFARVLRLARRPGAGDLVLDLTDEATIAAAAAAIGATGLPLRFAFDATGMLHDGAIQPEKSWRQLDALAMARSFAINAIGPALLMKHLLPLLAGDGKAVFATLSARVGSIGDNELGGWYSYRAAKAALNQLVRSAAIELARKRPAAACVVLHPGTVASRLSDPFAKAGLTVRPPEEAAARLLTVVDALEGRHTGSFHDAEGKEIVW</sequence>
<dbReference type="InterPro" id="IPR036291">
    <property type="entry name" value="NAD(P)-bd_dom_sf"/>
</dbReference>
<dbReference type="PANTHER" id="PTHR43544">
    <property type="entry name" value="SHORT-CHAIN DEHYDROGENASE/REDUCTASE"/>
    <property type="match status" value="1"/>
</dbReference>
<protein>
    <submittedName>
        <fullName evidence="1">SDR family oxidoreductase</fullName>
    </submittedName>
</protein>
<evidence type="ECO:0000313" key="2">
    <source>
        <dbReference type="Proteomes" id="UP000586722"/>
    </source>
</evidence>
<dbReference type="Pfam" id="PF13561">
    <property type="entry name" value="adh_short_C2"/>
    <property type="match status" value="1"/>
</dbReference>
<dbReference type="SUPFAM" id="SSF51735">
    <property type="entry name" value="NAD(P)-binding Rossmann-fold domains"/>
    <property type="match status" value="1"/>
</dbReference>
<dbReference type="Gene3D" id="3.40.50.720">
    <property type="entry name" value="NAD(P)-binding Rossmann-like Domain"/>
    <property type="match status" value="1"/>
</dbReference>
<organism evidence="1 2">
    <name type="scientific">Pannonibacter tanglangensis</name>
    <dbReference type="NCBI Taxonomy" id="2750084"/>
    <lineage>
        <taxon>Bacteria</taxon>
        <taxon>Pseudomonadati</taxon>
        <taxon>Pseudomonadota</taxon>
        <taxon>Alphaproteobacteria</taxon>
        <taxon>Hyphomicrobiales</taxon>
        <taxon>Stappiaceae</taxon>
        <taxon>Pannonibacter</taxon>
    </lineage>
</organism>
<gene>
    <name evidence="1" type="ORF">GWI72_10745</name>
</gene>
<dbReference type="GO" id="GO:0005737">
    <property type="term" value="C:cytoplasm"/>
    <property type="evidence" value="ECO:0007669"/>
    <property type="project" value="TreeGrafter"/>
</dbReference>
<dbReference type="EMBL" id="JAABLQ010000001">
    <property type="protein sequence ID" value="NBN78744.1"/>
    <property type="molecule type" value="Genomic_DNA"/>
</dbReference>
<name>A0A7X5F588_9HYPH</name>
<dbReference type="RefSeq" id="WP_161708641.1">
    <property type="nucleotide sequence ID" value="NZ_JAABLQ010000001.1"/>
</dbReference>
<accession>A0A7X5F588</accession>
<comment type="caution">
    <text evidence="1">The sequence shown here is derived from an EMBL/GenBank/DDBJ whole genome shotgun (WGS) entry which is preliminary data.</text>
</comment>
<dbReference type="AlphaFoldDB" id="A0A7X5F588"/>
<dbReference type="GO" id="GO:0016491">
    <property type="term" value="F:oxidoreductase activity"/>
    <property type="evidence" value="ECO:0007669"/>
    <property type="project" value="TreeGrafter"/>
</dbReference>
<evidence type="ECO:0000313" key="1">
    <source>
        <dbReference type="EMBL" id="NBN78744.1"/>
    </source>
</evidence>
<keyword evidence="2" id="KW-1185">Reference proteome</keyword>
<dbReference type="Proteomes" id="UP000586722">
    <property type="component" value="Unassembled WGS sequence"/>
</dbReference>
<dbReference type="PRINTS" id="PR00081">
    <property type="entry name" value="GDHRDH"/>
</dbReference>
<proteinExistence type="predicted"/>
<dbReference type="InterPro" id="IPR051468">
    <property type="entry name" value="Fungal_SecMetab_SDRs"/>
</dbReference>